<sequence>MKIAACVILYHPKEKDLHNILSYLPHVDRLYVYDNTENAETILPFEDNDKVLYVSDNQNKGLSVRLNYACNLALEEGFDFLLTMDQDSYFIPENFKQYLINIQEYALLHEVGSFGLDYSTEAKVVQPAKVVPQETNLLITSGSVLNLRNYQEIGGFDEKLFIDGVDYDFSFSTMKAGYKNIIFKNNYFNHSFGEKTKVASIKTLFLIKKEKQLHSPIRIYYIKRNLLYLQDKFGDVFPELVQKMSKRYASQIESNLLYSRKFFPILKFISKAKKDFKAGKMGKIEL</sequence>
<evidence type="ECO:0000313" key="1">
    <source>
        <dbReference type="EMBL" id="AWG23133.1"/>
    </source>
</evidence>
<proteinExistence type="predicted"/>
<evidence type="ECO:0000313" key="2">
    <source>
        <dbReference type="Proteomes" id="UP000244527"/>
    </source>
</evidence>
<evidence type="ECO:0008006" key="3">
    <source>
        <dbReference type="Google" id="ProtNLM"/>
    </source>
</evidence>
<dbReference type="Proteomes" id="UP000244527">
    <property type="component" value="Chromosome"/>
</dbReference>
<dbReference type="InterPro" id="IPR029044">
    <property type="entry name" value="Nucleotide-diphossugar_trans"/>
</dbReference>
<dbReference type="RefSeq" id="WP_108742038.1">
    <property type="nucleotide sequence ID" value="NZ_CP020918.1"/>
</dbReference>
<name>A0A2S1LHA5_9FLAO</name>
<dbReference type="OrthoDB" id="9771846at2"/>
<organism evidence="1 2">
    <name type="scientific">Flavobacterium faecale</name>
    <dbReference type="NCBI Taxonomy" id="1355330"/>
    <lineage>
        <taxon>Bacteria</taxon>
        <taxon>Pseudomonadati</taxon>
        <taxon>Bacteroidota</taxon>
        <taxon>Flavobacteriia</taxon>
        <taxon>Flavobacteriales</taxon>
        <taxon>Flavobacteriaceae</taxon>
        <taxon>Flavobacterium</taxon>
    </lineage>
</organism>
<protein>
    <recommendedName>
        <fullName evidence="3">Glycosyltransferase 2-like domain-containing protein</fullName>
    </recommendedName>
</protein>
<gene>
    <name evidence="1" type="ORF">FFWV33_17155</name>
</gene>
<dbReference type="EMBL" id="CP020918">
    <property type="protein sequence ID" value="AWG23133.1"/>
    <property type="molecule type" value="Genomic_DNA"/>
</dbReference>
<keyword evidence="2" id="KW-1185">Reference proteome</keyword>
<dbReference type="Gene3D" id="3.90.550.10">
    <property type="entry name" value="Spore Coat Polysaccharide Biosynthesis Protein SpsA, Chain A"/>
    <property type="match status" value="1"/>
</dbReference>
<dbReference type="AlphaFoldDB" id="A0A2S1LHA5"/>
<dbReference type="KEGG" id="ffa:FFWV33_17155"/>
<dbReference type="SUPFAM" id="SSF53448">
    <property type="entry name" value="Nucleotide-diphospho-sugar transferases"/>
    <property type="match status" value="1"/>
</dbReference>
<accession>A0A2S1LHA5</accession>
<reference evidence="1 2" key="1">
    <citation type="submission" date="2017-04" db="EMBL/GenBank/DDBJ databases">
        <title>Compelte genome sequence of WV33.</title>
        <authorList>
            <person name="Lee P.C."/>
        </authorList>
    </citation>
    <scope>NUCLEOTIDE SEQUENCE [LARGE SCALE GENOMIC DNA]</scope>
    <source>
        <strain evidence="1 2">WV33</strain>
    </source>
</reference>